<dbReference type="Gene3D" id="3.50.50.60">
    <property type="entry name" value="FAD/NAD(P)-binding domain"/>
    <property type="match status" value="3"/>
</dbReference>
<dbReference type="GO" id="GO:0006537">
    <property type="term" value="P:glutamate biosynthetic process"/>
    <property type="evidence" value="ECO:0007669"/>
    <property type="project" value="UniProtKB-KW"/>
</dbReference>
<dbReference type="GO" id="GO:0051536">
    <property type="term" value="F:iron-sulfur cluster binding"/>
    <property type="evidence" value="ECO:0007669"/>
    <property type="project" value="InterPro"/>
</dbReference>
<dbReference type="SUPFAM" id="SSF46548">
    <property type="entry name" value="alpha-helical ferredoxin"/>
    <property type="match status" value="1"/>
</dbReference>
<comment type="pathway">
    <text evidence="4">Amino-acid biosynthesis.</text>
</comment>
<dbReference type="OrthoDB" id="9803192at2"/>
<gene>
    <name evidence="7" type="primary">gltB_2</name>
    <name evidence="7" type="ORF">CA12_37820</name>
</gene>
<evidence type="ECO:0000313" key="8">
    <source>
        <dbReference type="Proteomes" id="UP000318741"/>
    </source>
</evidence>
<feature type="domain" description="FAD/NAD(P)-binding" evidence="5">
    <location>
        <begin position="154"/>
        <end position="319"/>
    </location>
</feature>
<dbReference type="InterPro" id="IPR036188">
    <property type="entry name" value="FAD/NAD-bd_sf"/>
</dbReference>
<evidence type="ECO:0000256" key="2">
    <source>
        <dbReference type="ARBA" id="ARBA00023002"/>
    </source>
</evidence>
<proteinExistence type="predicted"/>
<dbReference type="Proteomes" id="UP000318741">
    <property type="component" value="Chromosome"/>
</dbReference>
<dbReference type="PANTHER" id="PTHR43100">
    <property type="entry name" value="GLUTAMATE SYNTHASE [NADPH] SMALL CHAIN"/>
    <property type="match status" value="1"/>
</dbReference>
<evidence type="ECO:0000259" key="6">
    <source>
        <dbReference type="Pfam" id="PF14691"/>
    </source>
</evidence>
<dbReference type="Gene3D" id="1.10.1060.10">
    <property type="entry name" value="Alpha-helical ferredoxin"/>
    <property type="match status" value="1"/>
</dbReference>
<dbReference type="InterPro" id="IPR051394">
    <property type="entry name" value="Glutamate_Synthase"/>
</dbReference>
<keyword evidence="3" id="KW-0314">Glutamate biosynthesis</keyword>
<dbReference type="InterPro" id="IPR023753">
    <property type="entry name" value="FAD/NAD-binding_dom"/>
</dbReference>
<dbReference type="RefSeq" id="WP_145360574.1">
    <property type="nucleotide sequence ID" value="NZ_CP036265.1"/>
</dbReference>
<dbReference type="EMBL" id="CP036265">
    <property type="protein sequence ID" value="QDT17652.1"/>
    <property type="molecule type" value="Genomic_DNA"/>
</dbReference>
<reference evidence="7 8" key="1">
    <citation type="submission" date="2019-02" db="EMBL/GenBank/DDBJ databases">
        <title>Deep-cultivation of Planctomycetes and their phenomic and genomic characterization uncovers novel biology.</title>
        <authorList>
            <person name="Wiegand S."/>
            <person name="Jogler M."/>
            <person name="Boedeker C."/>
            <person name="Pinto D."/>
            <person name="Vollmers J."/>
            <person name="Rivas-Marin E."/>
            <person name="Kohn T."/>
            <person name="Peeters S.H."/>
            <person name="Heuer A."/>
            <person name="Rast P."/>
            <person name="Oberbeckmann S."/>
            <person name="Bunk B."/>
            <person name="Jeske O."/>
            <person name="Meyerdierks A."/>
            <person name="Storesund J.E."/>
            <person name="Kallscheuer N."/>
            <person name="Luecker S."/>
            <person name="Lage O.M."/>
            <person name="Pohl T."/>
            <person name="Merkel B.J."/>
            <person name="Hornburger P."/>
            <person name="Mueller R.-W."/>
            <person name="Bruemmer F."/>
            <person name="Labrenz M."/>
            <person name="Spormann A.M."/>
            <person name="Op den Camp H."/>
            <person name="Overmann J."/>
            <person name="Amann R."/>
            <person name="Jetten M.S.M."/>
            <person name="Mascher T."/>
            <person name="Medema M.H."/>
            <person name="Devos D.P."/>
            <person name="Kaster A.-K."/>
            <person name="Ovreas L."/>
            <person name="Rohde M."/>
            <person name="Galperin M.Y."/>
            <person name="Jogler C."/>
        </authorList>
    </citation>
    <scope>NUCLEOTIDE SEQUENCE [LARGE SCALE GENOMIC DNA]</scope>
    <source>
        <strain evidence="7 8">CA12</strain>
    </source>
</reference>
<dbReference type="SUPFAM" id="SSF51905">
    <property type="entry name" value="FAD/NAD(P)-binding domain"/>
    <property type="match status" value="1"/>
</dbReference>
<dbReference type="PRINTS" id="PR00419">
    <property type="entry name" value="ADXRDTASE"/>
</dbReference>
<dbReference type="NCBIfam" id="TIGR01317">
    <property type="entry name" value="GOGAT_sm_gam"/>
    <property type="match status" value="1"/>
</dbReference>
<keyword evidence="2 7" id="KW-0560">Oxidoreductase</keyword>
<dbReference type="GO" id="GO:0016639">
    <property type="term" value="F:oxidoreductase activity, acting on the CH-NH2 group of donors, NAD or NADP as acceptor"/>
    <property type="evidence" value="ECO:0007669"/>
    <property type="project" value="InterPro"/>
</dbReference>
<name>A0A517PE47_9PLAN</name>
<sequence>MGNPTGFKTINRAVPSDRDPLLRILDWNEFHEHMPEEELRSQGARCMDCGVPFCHTGDVMNRMAAGCPLHNLIPEWNDLVYRGKWKEALDRLHKTNNFPEFTGRVCPAPCEGSCVLGITSPPVTIKNIEVSIADRGWEEGWVKPDPPEARTGKTVAVVGSGPAGLAAAQQLNSVGHKVTVYERDDRVGGLLTYGIPNMKLDKKLVARRVEQMKAEGVEFVVNCAIGKDISADELKKDFDAVVLCTGATKPNDFFARTPGRDAKGIHFAMDFLRPNTQKVLGGNPPDYISAEGKKVLVIGGGDTGTDCIGTSLRQECESVVTFEIVATPPQERPANNPWPQWPMVYRTDYGHEEAAAKMDYDNDPRFSFKQNHHDPREYEIQTLEFLKDDAGNLSGVRACRVDWSKPQPGGAPFTVVENSEFTIECDLALLALGFGGPEPTPAEQLGVEFDARGNFQAEFGKYVTNVPGVFASGDCRRGQSLVVWAIAEGREAARECDRFLMGSTRLP</sequence>
<organism evidence="7 8">
    <name type="scientific">Alienimonas californiensis</name>
    <dbReference type="NCBI Taxonomy" id="2527989"/>
    <lineage>
        <taxon>Bacteria</taxon>
        <taxon>Pseudomonadati</taxon>
        <taxon>Planctomycetota</taxon>
        <taxon>Planctomycetia</taxon>
        <taxon>Planctomycetales</taxon>
        <taxon>Planctomycetaceae</taxon>
        <taxon>Alienimonas</taxon>
    </lineage>
</organism>
<keyword evidence="8" id="KW-1185">Reference proteome</keyword>
<dbReference type="GO" id="GO:0004355">
    <property type="term" value="F:glutamate synthase (NADPH) activity"/>
    <property type="evidence" value="ECO:0007669"/>
    <property type="project" value="UniProtKB-EC"/>
</dbReference>
<dbReference type="KEGG" id="acaf:CA12_37820"/>
<accession>A0A517PE47</accession>
<evidence type="ECO:0000256" key="4">
    <source>
        <dbReference type="ARBA" id="ARBA00029440"/>
    </source>
</evidence>
<evidence type="ECO:0000256" key="3">
    <source>
        <dbReference type="ARBA" id="ARBA00023164"/>
    </source>
</evidence>
<evidence type="ECO:0000259" key="5">
    <source>
        <dbReference type="Pfam" id="PF07992"/>
    </source>
</evidence>
<evidence type="ECO:0000313" key="7">
    <source>
        <dbReference type="EMBL" id="QDT17652.1"/>
    </source>
</evidence>
<keyword evidence="1" id="KW-0028">Amino-acid biosynthesis</keyword>
<feature type="domain" description="Dihydroprymidine dehydrogenase" evidence="6">
    <location>
        <begin position="26"/>
        <end position="140"/>
    </location>
</feature>
<evidence type="ECO:0000256" key="1">
    <source>
        <dbReference type="ARBA" id="ARBA00022605"/>
    </source>
</evidence>
<dbReference type="AlphaFoldDB" id="A0A517PE47"/>
<dbReference type="EC" id="1.4.1.13" evidence="7"/>
<dbReference type="PANTHER" id="PTHR43100:SF1">
    <property type="entry name" value="GLUTAMATE SYNTHASE [NADPH] SMALL CHAIN"/>
    <property type="match status" value="1"/>
</dbReference>
<dbReference type="InterPro" id="IPR009051">
    <property type="entry name" value="Helical_ferredxn"/>
</dbReference>
<feature type="domain" description="FAD/NAD(P)-binding" evidence="5">
    <location>
        <begin position="414"/>
        <end position="489"/>
    </location>
</feature>
<dbReference type="InterPro" id="IPR006005">
    <property type="entry name" value="Glut_synth_ssu1"/>
</dbReference>
<dbReference type="Pfam" id="PF14691">
    <property type="entry name" value="Fer4_20"/>
    <property type="match status" value="1"/>
</dbReference>
<protein>
    <submittedName>
        <fullName evidence="7">Glutamate synthase [NADPH] small chain</fullName>
        <ecNumber evidence="7">1.4.1.13</ecNumber>
    </submittedName>
</protein>
<dbReference type="Pfam" id="PF07992">
    <property type="entry name" value="Pyr_redox_2"/>
    <property type="match status" value="2"/>
</dbReference>
<dbReference type="InterPro" id="IPR028261">
    <property type="entry name" value="DPD_II"/>
</dbReference>